<keyword evidence="4" id="KW-0479">Metal-binding</keyword>
<keyword evidence="3 6" id="KW-0561">Oxygen transport</keyword>
<dbReference type="PANTHER" id="PTHR46458">
    <property type="entry name" value="BLR2807 PROTEIN"/>
    <property type="match status" value="1"/>
</dbReference>
<comment type="similarity">
    <text evidence="6">Belongs to the globin family.</text>
</comment>
<dbReference type="SMR" id="A0A7T8CM15"/>
<sequence>MGCSASLDLMGAPKGIPTTRDRVFEEEGAQSDAILGWKLPPEQKKGHASRFMQAVGAVIDNVDDLDNTIYPVLTNLGKRHVTFEDFEGHFFDAFEQAMLLVWSEELGTKFEERVRDAWQLVFKYIIRTLKAGYDGEKELLMNSAKDKNTSAQTSQLSLQ</sequence>
<keyword evidence="5" id="KW-0408">Iron</keyword>
<dbReference type="AlphaFoldDB" id="A0A7T8CM15"/>
<dbReference type="InterPro" id="IPR050532">
    <property type="entry name" value="Globin-like_OT"/>
</dbReference>
<dbReference type="Pfam" id="PF00042">
    <property type="entry name" value="Globin"/>
    <property type="match status" value="1"/>
</dbReference>
<reference evidence="8" key="1">
    <citation type="journal article" date="2020" name="BMC Evol. Biol.">
        <title>Globins in the marine annelid Platynereis dumerilii shed new light on hemoglobin evolution in bilaterians.</title>
        <authorList>
            <person name="Song S."/>
            <person name="Starunov V."/>
            <person name="Bailly X."/>
            <person name="Ruta C."/>
            <person name="Kerner P."/>
            <person name="Cornelissen A.J.M."/>
            <person name="Balavoine G."/>
        </authorList>
    </citation>
    <scope>NUCLEOTIDE SEQUENCE</scope>
</reference>
<evidence type="ECO:0000256" key="6">
    <source>
        <dbReference type="RuleBase" id="RU000356"/>
    </source>
</evidence>
<dbReference type="InterPro" id="IPR044399">
    <property type="entry name" value="Mb-like_M"/>
</dbReference>
<dbReference type="SUPFAM" id="SSF46458">
    <property type="entry name" value="Globin-like"/>
    <property type="match status" value="1"/>
</dbReference>
<evidence type="ECO:0000256" key="1">
    <source>
        <dbReference type="ARBA" id="ARBA00022448"/>
    </source>
</evidence>
<dbReference type="InterPro" id="IPR000971">
    <property type="entry name" value="Globin"/>
</dbReference>
<dbReference type="CDD" id="cd01040">
    <property type="entry name" value="Mb-like"/>
    <property type="match status" value="1"/>
</dbReference>
<evidence type="ECO:0000256" key="3">
    <source>
        <dbReference type="ARBA" id="ARBA00022621"/>
    </source>
</evidence>
<evidence type="ECO:0000256" key="4">
    <source>
        <dbReference type="ARBA" id="ARBA00022723"/>
    </source>
</evidence>
<dbReference type="Gene3D" id="1.10.490.10">
    <property type="entry name" value="Globins"/>
    <property type="match status" value="1"/>
</dbReference>
<dbReference type="EMBL" id="MT701039">
    <property type="protein sequence ID" value="QQO51931.1"/>
    <property type="molecule type" value="mRNA"/>
</dbReference>
<evidence type="ECO:0000259" key="7">
    <source>
        <dbReference type="Pfam" id="PF00042"/>
    </source>
</evidence>
<evidence type="ECO:0000313" key="8">
    <source>
        <dbReference type="EMBL" id="QQO51931.1"/>
    </source>
</evidence>
<dbReference type="GO" id="GO:0005344">
    <property type="term" value="F:oxygen carrier activity"/>
    <property type="evidence" value="ECO:0007669"/>
    <property type="project" value="UniProtKB-KW"/>
</dbReference>
<accession>A0A7T8CM15</accession>
<dbReference type="GO" id="GO:0019825">
    <property type="term" value="F:oxygen binding"/>
    <property type="evidence" value="ECO:0007669"/>
    <property type="project" value="InterPro"/>
</dbReference>
<keyword evidence="2 6" id="KW-0349">Heme</keyword>
<keyword evidence="1 6" id="KW-0813">Transport</keyword>
<proteinExistence type="evidence at transcript level"/>
<evidence type="ECO:0000256" key="5">
    <source>
        <dbReference type="ARBA" id="ARBA00023004"/>
    </source>
</evidence>
<name>A0A7T8CM15_PLADU</name>
<organism evidence="8">
    <name type="scientific">Platynereis dumerilii</name>
    <name type="common">Dumeril's clam worm</name>
    <dbReference type="NCBI Taxonomy" id="6359"/>
    <lineage>
        <taxon>Eukaryota</taxon>
        <taxon>Metazoa</taxon>
        <taxon>Spiralia</taxon>
        <taxon>Lophotrochozoa</taxon>
        <taxon>Annelida</taxon>
        <taxon>Polychaeta</taxon>
        <taxon>Errantia</taxon>
        <taxon>Phyllodocida</taxon>
        <taxon>Nereididae</taxon>
        <taxon>Platynereis</taxon>
    </lineage>
</organism>
<dbReference type="InterPro" id="IPR009050">
    <property type="entry name" value="Globin-like_sf"/>
</dbReference>
<dbReference type="PANTHER" id="PTHR46458:SF1">
    <property type="entry name" value="GEO09476P1"/>
    <property type="match status" value="1"/>
</dbReference>
<dbReference type="InterPro" id="IPR012292">
    <property type="entry name" value="Globin/Proto"/>
</dbReference>
<protein>
    <submittedName>
        <fullName evidence="8">Globin gb_IVA</fullName>
    </submittedName>
</protein>
<dbReference type="GO" id="GO:0046872">
    <property type="term" value="F:metal ion binding"/>
    <property type="evidence" value="ECO:0007669"/>
    <property type="project" value="UniProtKB-KW"/>
</dbReference>
<evidence type="ECO:0000256" key="2">
    <source>
        <dbReference type="ARBA" id="ARBA00022617"/>
    </source>
</evidence>
<dbReference type="GO" id="GO:0020037">
    <property type="term" value="F:heme binding"/>
    <property type="evidence" value="ECO:0007669"/>
    <property type="project" value="InterPro"/>
</dbReference>
<feature type="domain" description="Globin" evidence="7">
    <location>
        <begin position="44"/>
        <end position="127"/>
    </location>
</feature>